<accession>A0ABW2HMH8</accession>
<comment type="caution">
    <text evidence="2">The sequence shown here is derived from an EMBL/GenBank/DDBJ whole genome shotgun (WGS) entry which is preliminary data.</text>
</comment>
<name>A0ABW2HMH8_9ACTN</name>
<evidence type="ECO:0000313" key="2">
    <source>
        <dbReference type="EMBL" id="MFC7274330.1"/>
    </source>
</evidence>
<proteinExistence type="predicted"/>
<gene>
    <name evidence="2" type="ORF">ACFQS1_10090</name>
</gene>
<dbReference type="RefSeq" id="WP_378966120.1">
    <property type="nucleotide sequence ID" value="NZ_JBHTBJ010000005.1"/>
</dbReference>
<dbReference type="EMBL" id="JBHTBJ010000005">
    <property type="protein sequence ID" value="MFC7274330.1"/>
    <property type="molecule type" value="Genomic_DNA"/>
</dbReference>
<evidence type="ECO:0000313" key="3">
    <source>
        <dbReference type="Proteomes" id="UP001596548"/>
    </source>
</evidence>
<dbReference type="InterPro" id="IPR045629">
    <property type="entry name" value="DUF6232"/>
</dbReference>
<dbReference type="Proteomes" id="UP001596548">
    <property type="component" value="Unassembled WGS sequence"/>
</dbReference>
<evidence type="ECO:0000256" key="1">
    <source>
        <dbReference type="SAM" id="Phobius"/>
    </source>
</evidence>
<feature type="transmembrane region" description="Helical" evidence="1">
    <location>
        <begin position="71"/>
        <end position="92"/>
    </location>
</feature>
<dbReference type="Pfam" id="PF19744">
    <property type="entry name" value="DUF6232"/>
    <property type="match status" value="1"/>
</dbReference>
<keyword evidence="1" id="KW-0812">Transmembrane</keyword>
<sequence length="148" mass="15676">MRIYYRAPDVVVTSELFVRHGPSPGRFAIHDLRDVGISPAVPEGVRPGAVVLPAAAAVLVAAAVISVAGGVLVALAIAVLAGAAGLVYAMVCQHRPRRWELRATCRGREVMLYASTDARVFHQVGRALLRAIEAERESPPYADRAAAA</sequence>
<keyword evidence="1" id="KW-0472">Membrane</keyword>
<reference evidence="3" key="1">
    <citation type="journal article" date="2019" name="Int. J. Syst. Evol. Microbiol.">
        <title>The Global Catalogue of Microorganisms (GCM) 10K type strain sequencing project: providing services to taxonomists for standard genome sequencing and annotation.</title>
        <authorList>
            <consortium name="The Broad Institute Genomics Platform"/>
            <consortium name="The Broad Institute Genome Sequencing Center for Infectious Disease"/>
            <person name="Wu L."/>
            <person name="Ma J."/>
        </authorList>
    </citation>
    <scope>NUCLEOTIDE SEQUENCE [LARGE SCALE GENOMIC DNA]</scope>
    <source>
        <strain evidence="3">XZYJT-10</strain>
    </source>
</reference>
<keyword evidence="3" id="KW-1185">Reference proteome</keyword>
<protein>
    <submittedName>
        <fullName evidence="2">DUF6232 family protein</fullName>
    </submittedName>
</protein>
<feature type="transmembrane region" description="Helical" evidence="1">
    <location>
        <begin position="48"/>
        <end position="65"/>
    </location>
</feature>
<keyword evidence="1" id="KW-1133">Transmembrane helix</keyword>
<organism evidence="2 3">
    <name type="scientific">Paractinoplanes rhizophilus</name>
    <dbReference type="NCBI Taxonomy" id="1416877"/>
    <lineage>
        <taxon>Bacteria</taxon>
        <taxon>Bacillati</taxon>
        <taxon>Actinomycetota</taxon>
        <taxon>Actinomycetes</taxon>
        <taxon>Micromonosporales</taxon>
        <taxon>Micromonosporaceae</taxon>
        <taxon>Paractinoplanes</taxon>
    </lineage>
</organism>